<accession>A0ABU5Y785</accession>
<dbReference type="Pfam" id="PF20461">
    <property type="entry name" value="DUF6714"/>
    <property type="match status" value="1"/>
</dbReference>
<evidence type="ECO:0000313" key="2">
    <source>
        <dbReference type="Proteomes" id="UP001324270"/>
    </source>
</evidence>
<organism evidence="1 2">
    <name type="scientific">Capnocytophaga gingivalis</name>
    <dbReference type="NCBI Taxonomy" id="1017"/>
    <lineage>
        <taxon>Bacteria</taxon>
        <taxon>Pseudomonadati</taxon>
        <taxon>Bacteroidota</taxon>
        <taxon>Flavobacteriia</taxon>
        <taxon>Flavobacteriales</taxon>
        <taxon>Flavobacteriaceae</taxon>
        <taxon>Capnocytophaga</taxon>
    </lineage>
</organism>
<protein>
    <submittedName>
        <fullName evidence="1">DUF6714 family protein</fullName>
    </submittedName>
</protein>
<sequence length="156" mass="18079">MMVNPQHLIHTIQQAFSGVTLGNGIGLSEGNAMDDYAPAEERARCRKQDEQTHWHKIPAELLNQYYVALCYFDPEGMRFHLPAFLIADLQGLFHFDLVYTFIHLDEYKEQQFSLLNAQQKQAVAQYLRWICTDPNCHTTADDTTAIEEALLLFWEE</sequence>
<reference evidence="1 2" key="1">
    <citation type="submission" date="2023-12" db="EMBL/GenBank/DDBJ databases">
        <title>Genomic sequences of Capnocytophaga and Parvimonas strains.</title>
        <authorList>
            <person name="Watt R.M."/>
            <person name="Wang M."/>
            <person name="Yang T."/>
            <person name="Tong W.M."/>
        </authorList>
    </citation>
    <scope>NUCLEOTIDE SEQUENCE [LARGE SCALE GENOMIC DNA]</scope>
    <source>
        <strain evidence="1 2">CCUG 13156</strain>
    </source>
</reference>
<comment type="caution">
    <text evidence="1">The sequence shown here is derived from an EMBL/GenBank/DDBJ whole genome shotgun (WGS) entry which is preliminary data.</text>
</comment>
<keyword evidence="2" id="KW-1185">Reference proteome</keyword>
<name>A0ABU5Y785_9FLAO</name>
<evidence type="ECO:0000313" key="1">
    <source>
        <dbReference type="EMBL" id="MEB3039786.1"/>
    </source>
</evidence>
<dbReference type="EMBL" id="JAYKBV010000004">
    <property type="protein sequence ID" value="MEB3039786.1"/>
    <property type="molecule type" value="Genomic_DNA"/>
</dbReference>
<gene>
    <name evidence="1" type="ORF">VJJ49_03640</name>
</gene>
<dbReference type="Proteomes" id="UP001324270">
    <property type="component" value="Unassembled WGS sequence"/>
</dbReference>
<proteinExistence type="predicted"/>
<dbReference type="InterPro" id="IPR046560">
    <property type="entry name" value="DUF6714"/>
</dbReference>
<dbReference type="RefSeq" id="WP_323978975.1">
    <property type="nucleotide sequence ID" value="NZ_JAYKBV010000004.1"/>
</dbReference>